<name>A0A5J5AP81_9ASTE</name>
<gene>
    <name evidence="1" type="ORF">F0562_006850</name>
</gene>
<dbReference type="Proteomes" id="UP000325577">
    <property type="component" value="Linkage Group LG2"/>
</dbReference>
<evidence type="ECO:0000313" key="1">
    <source>
        <dbReference type="EMBL" id="KAA8532008.1"/>
    </source>
</evidence>
<reference evidence="1 2" key="1">
    <citation type="submission" date="2019-09" db="EMBL/GenBank/DDBJ databases">
        <title>A chromosome-level genome assembly of the Chinese tupelo Nyssa sinensis.</title>
        <authorList>
            <person name="Yang X."/>
            <person name="Kang M."/>
            <person name="Yang Y."/>
            <person name="Xiong H."/>
            <person name="Wang M."/>
            <person name="Zhang Z."/>
            <person name="Wang Z."/>
            <person name="Wu H."/>
            <person name="Ma T."/>
            <person name="Liu J."/>
            <person name="Xi Z."/>
        </authorList>
    </citation>
    <scope>NUCLEOTIDE SEQUENCE [LARGE SCALE GENOMIC DNA]</scope>
    <source>
        <strain evidence="1">J267</strain>
        <tissue evidence="1">Leaf</tissue>
    </source>
</reference>
<sequence>MVPRRQKQALQPLNTWNTKCDKMKEIVLKIQILLQPYIEIQHVYHRQLFQCPAQTHNTDKGLGRWGNNPILSCLFRWLVKAERKR</sequence>
<dbReference type="EMBL" id="CM018043">
    <property type="protein sequence ID" value="KAA8532008.1"/>
    <property type="molecule type" value="Genomic_DNA"/>
</dbReference>
<accession>A0A5J5AP81</accession>
<protein>
    <submittedName>
        <fullName evidence="1">Uncharacterized protein</fullName>
    </submittedName>
</protein>
<proteinExistence type="predicted"/>
<evidence type="ECO:0000313" key="2">
    <source>
        <dbReference type="Proteomes" id="UP000325577"/>
    </source>
</evidence>
<organism evidence="1 2">
    <name type="scientific">Nyssa sinensis</name>
    <dbReference type="NCBI Taxonomy" id="561372"/>
    <lineage>
        <taxon>Eukaryota</taxon>
        <taxon>Viridiplantae</taxon>
        <taxon>Streptophyta</taxon>
        <taxon>Embryophyta</taxon>
        <taxon>Tracheophyta</taxon>
        <taxon>Spermatophyta</taxon>
        <taxon>Magnoliopsida</taxon>
        <taxon>eudicotyledons</taxon>
        <taxon>Gunneridae</taxon>
        <taxon>Pentapetalae</taxon>
        <taxon>asterids</taxon>
        <taxon>Cornales</taxon>
        <taxon>Nyssaceae</taxon>
        <taxon>Nyssa</taxon>
    </lineage>
</organism>
<keyword evidence="2" id="KW-1185">Reference proteome</keyword>
<dbReference type="AlphaFoldDB" id="A0A5J5AP81"/>